<protein>
    <recommendedName>
        <fullName evidence="6 10">UDP-glucose 4-epimerase</fullName>
        <ecNumber evidence="5 10">5.1.3.2</ecNumber>
    </recommendedName>
</protein>
<reference evidence="13" key="1">
    <citation type="submission" date="2016-10" db="EMBL/GenBank/DDBJ databases">
        <authorList>
            <person name="Varghese N."/>
            <person name="Submissions S."/>
        </authorList>
    </citation>
    <scope>NUCLEOTIDE SEQUENCE [LARGE SCALE GENOMIC DNA]</scope>
    <source>
        <strain evidence="13">DSM 5918</strain>
    </source>
</reference>
<keyword evidence="7 10" id="KW-0520">NAD</keyword>
<dbReference type="GO" id="GO:0005829">
    <property type="term" value="C:cytosol"/>
    <property type="evidence" value="ECO:0007669"/>
    <property type="project" value="TreeGrafter"/>
</dbReference>
<dbReference type="Gene3D" id="3.40.50.720">
    <property type="entry name" value="NAD(P)-binding Rossmann-like Domain"/>
    <property type="match status" value="1"/>
</dbReference>
<dbReference type="SUPFAM" id="SSF51735">
    <property type="entry name" value="NAD(P)-binding Rossmann-fold domains"/>
    <property type="match status" value="1"/>
</dbReference>
<dbReference type="NCBIfam" id="TIGR01179">
    <property type="entry name" value="galE"/>
    <property type="match status" value="1"/>
</dbReference>
<comment type="subunit">
    <text evidence="10">Homodimer.</text>
</comment>
<keyword evidence="13" id="KW-1185">Reference proteome</keyword>
<dbReference type="RefSeq" id="WP_092375637.1">
    <property type="nucleotide sequence ID" value="NZ_FORX01000011.1"/>
</dbReference>
<dbReference type="PANTHER" id="PTHR43725:SF47">
    <property type="entry name" value="UDP-GLUCOSE 4-EPIMERASE"/>
    <property type="match status" value="1"/>
</dbReference>
<comment type="pathway">
    <text evidence="3 10">Carbohydrate metabolism; galactose metabolism.</text>
</comment>
<accession>A0A1I3VVM4</accession>
<evidence type="ECO:0000256" key="6">
    <source>
        <dbReference type="ARBA" id="ARBA00018569"/>
    </source>
</evidence>
<evidence type="ECO:0000313" key="13">
    <source>
        <dbReference type="Proteomes" id="UP000198635"/>
    </source>
</evidence>
<evidence type="ECO:0000256" key="4">
    <source>
        <dbReference type="ARBA" id="ARBA00007637"/>
    </source>
</evidence>
<keyword evidence="10" id="KW-0119">Carbohydrate metabolism</keyword>
<evidence type="ECO:0000313" key="12">
    <source>
        <dbReference type="EMBL" id="SFJ99428.1"/>
    </source>
</evidence>
<name>A0A1I3VVM4_9BACT</name>
<dbReference type="GO" id="GO:0006012">
    <property type="term" value="P:galactose metabolic process"/>
    <property type="evidence" value="ECO:0007669"/>
    <property type="project" value="UniProtKB-UniPathway"/>
</dbReference>
<evidence type="ECO:0000256" key="9">
    <source>
        <dbReference type="ARBA" id="ARBA00023235"/>
    </source>
</evidence>
<evidence type="ECO:0000256" key="8">
    <source>
        <dbReference type="ARBA" id="ARBA00023144"/>
    </source>
</evidence>
<keyword evidence="9 10" id="KW-0413">Isomerase</keyword>
<evidence type="ECO:0000256" key="10">
    <source>
        <dbReference type="RuleBase" id="RU366046"/>
    </source>
</evidence>
<comment type="cofactor">
    <cofactor evidence="2 10">
        <name>NAD(+)</name>
        <dbReference type="ChEBI" id="CHEBI:57540"/>
    </cofactor>
</comment>
<dbReference type="STRING" id="52560.SAMN04488082_11173"/>
<dbReference type="Proteomes" id="UP000198635">
    <property type="component" value="Unassembled WGS sequence"/>
</dbReference>
<evidence type="ECO:0000256" key="3">
    <source>
        <dbReference type="ARBA" id="ARBA00004947"/>
    </source>
</evidence>
<evidence type="ECO:0000256" key="2">
    <source>
        <dbReference type="ARBA" id="ARBA00001911"/>
    </source>
</evidence>
<dbReference type="AlphaFoldDB" id="A0A1I3VVM4"/>
<dbReference type="PANTHER" id="PTHR43725">
    <property type="entry name" value="UDP-GLUCOSE 4-EPIMERASE"/>
    <property type="match status" value="1"/>
</dbReference>
<organism evidence="12 13">
    <name type="scientific">Desulfomicrobium apsheronum</name>
    <dbReference type="NCBI Taxonomy" id="52560"/>
    <lineage>
        <taxon>Bacteria</taxon>
        <taxon>Pseudomonadati</taxon>
        <taxon>Thermodesulfobacteriota</taxon>
        <taxon>Desulfovibrionia</taxon>
        <taxon>Desulfovibrionales</taxon>
        <taxon>Desulfomicrobiaceae</taxon>
        <taxon>Desulfomicrobium</taxon>
    </lineage>
</organism>
<dbReference type="PRINTS" id="PR01713">
    <property type="entry name" value="NUCEPIMERASE"/>
</dbReference>
<evidence type="ECO:0000256" key="7">
    <source>
        <dbReference type="ARBA" id="ARBA00023027"/>
    </source>
</evidence>
<dbReference type="OrthoDB" id="9801785at2"/>
<keyword evidence="8" id="KW-0299">Galactose metabolism</keyword>
<evidence type="ECO:0000256" key="1">
    <source>
        <dbReference type="ARBA" id="ARBA00000083"/>
    </source>
</evidence>
<dbReference type="Gene3D" id="3.90.25.10">
    <property type="entry name" value="UDP-galactose 4-epimerase, domain 1"/>
    <property type="match status" value="1"/>
</dbReference>
<dbReference type="InterPro" id="IPR036291">
    <property type="entry name" value="NAD(P)-bd_dom_sf"/>
</dbReference>
<dbReference type="EC" id="5.1.3.2" evidence="5 10"/>
<dbReference type="GO" id="GO:0003978">
    <property type="term" value="F:UDP-glucose 4-epimerase activity"/>
    <property type="evidence" value="ECO:0007669"/>
    <property type="project" value="UniProtKB-UniRule"/>
</dbReference>
<evidence type="ECO:0000259" key="11">
    <source>
        <dbReference type="Pfam" id="PF01370"/>
    </source>
</evidence>
<sequence length="357" mass="39140">MKTILVTGGAGYIGSHTCVRLLESGYDVIIMDSLANSHSLVMDRLAAITGREPLFVETDLRDTEILNGVFAHIPIDAVIHFCGLKAVGESVARPLDYYEVNVGSTLALCRAMQEHGVRDLVFSSSATVYGAAEEMPIPETAPLGEVTNPYGRTKLMIEQIFSDLHASSPDWNLVMLRYFNPVGAHPCGLIGEDPLDTPNNLFPYITQVAAGRLPELSVYGGDYPTPDGTGVRDYIHVMDLAEGHLRALEHLDAKPGFDVFNLGTGRGCSVLEAVRTFEAVNGVPVPHRITARRPGDVAVCYADAGKARQVLGWEARLGIEDMVRDAWNWQCGNPNGYRGVMVPMDWRKVEMEVEQRR</sequence>
<comment type="similarity">
    <text evidence="4 10">Belongs to the NAD(P)-dependent epimerase/dehydratase family.</text>
</comment>
<dbReference type="UniPathway" id="UPA00214"/>
<evidence type="ECO:0000256" key="5">
    <source>
        <dbReference type="ARBA" id="ARBA00013189"/>
    </source>
</evidence>
<comment type="catalytic activity">
    <reaction evidence="1 10">
        <text>UDP-alpha-D-glucose = UDP-alpha-D-galactose</text>
        <dbReference type="Rhea" id="RHEA:22168"/>
        <dbReference type="ChEBI" id="CHEBI:58885"/>
        <dbReference type="ChEBI" id="CHEBI:66914"/>
        <dbReference type="EC" id="5.1.3.2"/>
    </reaction>
</comment>
<dbReference type="InterPro" id="IPR001509">
    <property type="entry name" value="Epimerase_deHydtase"/>
</dbReference>
<feature type="domain" description="NAD-dependent epimerase/dehydratase" evidence="11">
    <location>
        <begin position="4"/>
        <end position="263"/>
    </location>
</feature>
<dbReference type="CDD" id="cd05247">
    <property type="entry name" value="UDP_G4E_1_SDR_e"/>
    <property type="match status" value="1"/>
</dbReference>
<dbReference type="EMBL" id="FORX01000011">
    <property type="protein sequence ID" value="SFJ99428.1"/>
    <property type="molecule type" value="Genomic_DNA"/>
</dbReference>
<dbReference type="InterPro" id="IPR005886">
    <property type="entry name" value="UDP_G4E"/>
</dbReference>
<dbReference type="Pfam" id="PF01370">
    <property type="entry name" value="Epimerase"/>
    <property type="match status" value="1"/>
</dbReference>
<dbReference type="NCBIfam" id="NF007956">
    <property type="entry name" value="PRK10675.1"/>
    <property type="match status" value="1"/>
</dbReference>
<gene>
    <name evidence="12" type="ORF">SAMN04488082_11173</name>
</gene>
<proteinExistence type="inferred from homology"/>